<evidence type="ECO:0000259" key="7">
    <source>
        <dbReference type="Pfam" id="PF17389"/>
    </source>
</evidence>
<evidence type="ECO:0000313" key="9">
    <source>
        <dbReference type="EMBL" id="SDD19468.1"/>
    </source>
</evidence>
<organism evidence="9 10">
    <name type="scientific">Mucilaginibacter pineti</name>
    <dbReference type="NCBI Taxonomy" id="1391627"/>
    <lineage>
        <taxon>Bacteria</taxon>
        <taxon>Pseudomonadati</taxon>
        <taxon>Bacteroidota</taxon>
        <taxon>Sphingobacteriia</taxon>
        <taxon>Sphingobacteriales</taxon>
        <taxon>Sphingobacteriaceae</taxon>
        <taxon>Mucilaginibacter</taxon>
    </lineage>
</organism>
<dbReference type="Gene3D" id="2.60.120.260">
    <property type="entry name" value="Galactose-binding domain-like"/>
    <property type="match status" value="2"/>
</dbReference>
<dbReference type="InterPro" id="IPR013737">
    <property type="entry name" value="Bac_rhamnosid_N"/>
</dbReference>
<evidence type="ECO:0000313" key="10">
    <source>
        <dbReference type="Proteomes" id="UP000199072"/>
    </source>
</evidence>
<dbReference type="SUPFAM" id="SSF48208">
    <property type="entry name" value="Six-hairpin glycosidases"/>
    <property type="match status" value="1"/>
</dbReference>
<dbReference type="STRING" id="1391627.SAMN05216464_10122"/>
<dbReference type="Gene3D" id="2.60.420.10">
    <property type="entry name" value="Maltose phosphorylase, domain 3"/>
    <property type="match status" value="1"/>
</dbReference>
<evidence type="ECO:0000259" key="8">
    <source>
        <dbReference type="Pfam" id="PF17390"/>
    </source>
</evidence>
<dbReference type="Pfam" id="PF08531">
    <property type="entry name" value="Bac_rhamnosid_N"/>
    <property type="match status" value="1"/>
</dbReference>
<feature type="signal peptide" evidence="4">
    <location>
        <begin position="1"/>
        <end position="30"/>
    </location>
</feature>
<feature type="domain" description="Alpha-L-rhamnosidase C-terminal" evidence="8">
    <location>
        <begin position="825"/>
        <end position="890"/>
    </location>
</feature>
<evidence type="ECO:0000259" key="6">
    <source>
        <dbReference type="Pfam" id="PF08531"/>
    </source>
</evidence>
<dbReference type="InterPro" id="IPR008928">
    <property type="entry name" value="6-hairpin_glycosidase_sf"/>
</dbReference>
<evidence type="ECO:0000256" key="3">
    <source>
        <dbReference type="ARBA" id="ARBA00022801"/>
    </source>
</evidence>
<comment type="catalytic activity">
    <reaction evidence="1">
        <text>Hydrolysis of terminal non-reducing alpha-L-rhamnose residues in alpha-L-rhamnosides.</text>
        <dbReference type="EC" id="3.2.1.40"/>
    </reaction>
</comment>
<dbReference type="Pfam" id="PF25788">
    <property type="entry name" value="Ig_Rha78A_N"/>
    <property type="match status" value="1"/>
</dbReference>
<dbReference type="InterPro" id="IPR035396">
    <property type="entry name" value="Bac_rhamnosid6H"/>
</dbReference>
<dbReference type="InterPro" id="IPR012341">
    <property type="entry name" value="6hp_glycosidase-like_sf"/>
</dbReference>
<feature type="domain" description="Alpha-L-rhamnosidase six-hairpin glycosidase" evidence="7">
    <location>
        <begin position="483"/>
        <end position="815"/>
    </location>
</feature>
<protein>
    <recommendedName>
        <fullName evidence="2">alpha-L-rhamnosidase</fullName>
        <ecNumber evidence="2">3.2.1.40</ecNumber>
    </recommendedName>
</protein>
<keyword evidence="4" id="KW-0732">Signal</keyword>
<dbReference type="Gene3D" id="1.50.10.10">
    <property type="match status" value="1"/>
</dbReference>
<dbReference type="Pfam" id="PF05592">
    <property type="entry name" value="Bac_rhamnosid"/>
    <property type="match status" value="1"/>
</dbReference>
<dbReference type="GO" id="GO:0005975">
    <property type="term" value="P:carbohydrate metabolic process"/>
    <property type="evidence" value="ECO:0007669"/>
    <property type="project" value="InterPro"/>
</dbReference>
<dbReference type="AlphaFoldDB" id="A0A1G6SRR8"/>
<dbReference type="OrthoDB" id="9766741at2"/>
<feature type="domain" description="Alpha-L-rhamnosidase concanavalin-like" evidence="5">
    <location>
        <begin position="375"/>
        <end position="463"/>
    </location>
</feature>
<reference evidence="9 10" key="1">
    <citation type="submission" date="2016-10" db="EMBL/GenBank/DDBJ databases">
        <authorList>
            <person name="de Groot N.N."/>
        </authorList>
    </citation>
    <scope>NUCLEOTIDE SEQUENCE [LARGE SCALE GENOMIC DNA]</scope>
    <source>
        <strain evidence="9 10">47C3B</strain>
    </source>
</reference>
<evidence type="ECO:0000256" key="1">
    <source>
        <dbReference type="ARBA" id="ARBA00001445"/>
    </source>
</evidence>
<dbReference type="PANTHER" id="PTHR33307:SF11">
    <property type="entry name" value="ALPHA-L-RHAMNOSIDASE"/>
    <property type="match status" value="1"/>
</dbReference>
<proteinExistence type="predicted"/>
<evidence type="ECO:0000259" key="5">
    <source>
        <dbReference type="Pfam" id="PF05592"/>
    </source>
</evidence>
<dbReference type="GO" id="GO:0030596">
    <property type="term" value="F:alpha-L-rhamnosidase activity"/>
    <property type="evidence" value="ECO:0007669"/>
    <property type="project" value="UniProtKB-EC"/>
</dbReference>
<dbReference type="EC" id="3.2.1.40" evidence="2"/>
<dbReference type="PIRSF" id="PIRSF010631">
    <property type="entry name" value="A-rhamnsds"/>
    <property type="match status" value="1"/>
</dbReference>
<dbReference type="InterPro" id="IPR013783">
    <property type="entry name" value="Ig-like_fold"/>
</dbReference>
<dbReference type="InterPro" id="IPR016007">
    <property type="entry name" value="Alpha_rhamnosid"/>
</dbReference>
<dbReference type="EMBL" id="FNAI01000001">
    <property type="protein sequence ID" value="SDD19468.1"/>
    <property type="molecule type" value="Genomic_DNA"/>
</dbReference>
<sequence>MTNMRSYKKNSIKCFSIGALLFLFINVAHAQLTVIKTLCENKANPLGVPVKQLRFGWELSSAQNGQYQTAYQLVIGRSVADLDHGLYSIWNSSIVKSGESVLVPYKGAGLQAGTRYFWRVKVWDKNKKASAWSKISSFCTELESTADWKGARWIGYEDLPDSMRVAPGSPWRLANKALQRPVVPLFRKEFSANKKIVSAYAFISGLGQYEISVNGKKAGDGFLTPGWTYYDKTCLYNVLNVTALLKQGANAIGVTLGNGFYNINSERYFKLVVAFGMPKLICRIKITYADGTTNDIISDQSWTTAPSPITFSSIYGGEDYDARLEQQGWNVAGFNASHWKNAELVKAASGVLKADMDYPVAVMDTFAVKKVSEPKPSVYLYDFGQNASGILELQVSGRKGQTIKLIPAEILTSGKFANQDATGGPYVYSYTLKGDGVETWRPKFTYYGFRYVQVEGALPDGKAAELPVIKKLTSLHIRNSSPQNGTFSCSNELFNRIYTLINWAIKSNYQSVITDCPHREKLSWLEQDYLMGNSIHYNLDNYSLYRKLVSDLMDAQTPAGFVPDIAPEFVKFDGGFLDSPEWGSSAVILPWQLYNWYGDKDVLQKAYPMMTKYVAYLESKSDHHILSYGLGDWFDYGPQQPGEAQLTPKALTATAIYYYDVLLLSKMAALLNKTSDAKAYTQQAIAVKQAFNSKFFNTINNVYSTGSQTAMAMPLSIGLVDSVNRAAVLKNLTDSIKQQKYALTAGDIGFHFLIDALDKDGQSQVIYDMNNRDDVPGYGYQLKKGATALTESWPALENVSNNHLMLGHIMEWFYSGLAGIGQEANSTGFKLLRIRPQPVGDITSASGSFHTPYGWVKTNWRKQGGSFYMELTIPPNVGANVYLPLKNGLKVYTNGKLTRGNQPAGDGLEKIPCAAGKYIFEVK</sequence>
<name>A0A1G6SRR8_9SPHI</name>
<feature type="chain" id="PRO_5011637565" description="alpha-L-rhamnosidase" evidence="4">
    <location>
        <begin position="31"/>
        <end position="923"/>
    </location>
</feature>
<feature type="domain" description="Bacterial alpha-L-rhamnosidase N-terminal" evidence="6">
    <location>
        <begin position="194"/>
        <end position="363"/>
    </location>
</feature>
<keyword evidence="3" id="KW-0378">Hydrolase</keyword>
<dbReference type="Proteomes" id="UP000199072">
    <property type="component" value="Unassembled WGS sequence"/>
</dbReference>
<dbReference type="Gene3D" id="2.60.40.10">
    <property type="entry name" value="Immunoglobulins"/>
    <property type="match status" value="1"/>
</dbReference>
<dbReference type="Pfam" id="PF17389">
    <property type="entry name" value="Bac_rhamnosid6H"/>
    <property type="match status" value="1"/>
</dbReference>
<evidence type="ECO:0000256" key="2">
    <source>
        <dbReference type="ARBA" id="ARBA00012652"/>
    </source>
</evidence>
<gene>
    <name evidence="9" type="ORF">SAMN05216464_10122</name>
</gene>
<keyword evidence="10" id="KW-1185">Reference proteome</keyword>
<dbReference type="InterPro" id="IPR035398">
    <property type="entry name" value="Bac_rhamnosid_C"/>
</dbReference>
<evidence type="ECO:0000256" key="4">
    <source>
        <dbReference type="SAM" id="SignalP"/>
    </source>
</evidence>
<dbReference type="InterPro" id="IPR008902">
    <property type="entry name" value="Rhamnosid_concanavalin"/>
</dbReference>
<accession>A0A1G6SRR8</accession>
<dbReference type="PANTHER" id="PTHR33307">
    <property type="entry name" value="ALPHA-RHAMNOSIDASE (EUROFUNG)"/>
    <property type="match status" value="1"/>
</dbReference>
<dbReference type="Pfam" id="PF17390">
    <property type="entry name" value="Bac_rhamnosid_C"/>
    <property type="match status" value="1"/>
</dbReference>